<keyword evidence="2" id="KW-0121">Carboxypeptidase</keyword>
<evidence type="ECO:0000256" key="1">
    <source>
        <dbReference type="SAM" id="Phobius"/>
    </source>
</evidence>
<evidence type="ECO:0000313" key="2">
    <source>
        <dbReference type="EMBL" id="TXS92472.1"/>
    </source>
</evidence>
<keyword evidence="2" id="KW-0645">Protease</keyword>
<dbReference type="GO" id="GO:0004180">
    <property type="term" value="F:carboxypeptidase activity"/>
    <property type="evidence" value="ECO:0007669"/>
    <property type="project" value="UniProtKB-KW"/>
</dbReference>
<keyword evidence="3" id="KW-1185">Reference proteome</keyword>
<keyword evidence="1" id="KW-0472">Membrane</keyword>
<proteinExistence type="predicted"/>
<feature type="transmembrane region" description="Helical" evidence="1">
    <location>
        <begin position="130"/>
        <end position="150"/>
    </location>
</feature>
<sequence length="158" mass="17575">MRDRRRPLLSRYSVPLVFLLLVQWQPAAWGHGMHLQAGTAKTEVGWVIKGQLSYSDDSAAAGNYIQVENLSRPDFPALALQTREDGSFQLPGLPGDRYRVSAHGDEGHTTETEFVFAPPVAEGGQHDDGWPVYVILALLLLASLLPAYWLRERPGRPE</sequence>
<comment type="caution">
    <text evidence="2">The sequence shown here is derived from an EMBL/GenBank/DDBJ whole genome shotgun (WGS) entry which is preliminary data.</text>
</comment>
<name>A0A5C8ZY01_9GAMM</name>
<dbReference type="EMBL" id="VRYZ01000003">
    <property type="protein sequence ID" value="TXS92472.1"/>
    <property type="molecule type" value="Genomic_DNA"/>
</dbReference>
<dbReference type="AlphaFoldDB" id="A0A5C8ZY01"/>
<reference evidence="2 3" key="1">
    <citation type="submission" date="2019-08" db="EMBL/GenBank/DDBJ databases">
        <title>Parahaliea maris sp. nov., isolated from the surface seawater.</title>
        <authorList>
            <person name="Liu Y."/>
        </authorList>
    </citation>
    <scope>NUCLEOTIDE SEQUENCE [LARGE SCALE GENOMIC DNA]</scope>
    <source>
        <strain evidence="2 3">S2-26</strain>
    </source>
</reference>
<dbReference type="OrthoDB" id="9851793at2"/>
<protein>
    <submittedName>
        <fullName evidence="2">Carboxypeptidase regulatory-like domain-containing protein</fullName>
    </submittedName>
</protein>
<accession>A0A5C8ZY01</accession>
<dbReference type="RefSeq" id="WP_148063843.1">
    <property type="nucleotide sequence ID" value="NZ_VRYZ01000003.1"/>
</dbReference>
<keyword evidence="1" id="KW-1133">Transmembrane helix</keyword>
<keyword evidence="2" id="KW-0378">Hydrolase</keyword>
<gene>
    <name evidence="2" type="ORF">FVW59_08625</name>
</gene>
<keyword evidence="1" id="KW-0812">Transmembrane</keyword>
<evidence type="ECO:0000313" key="3">
    <source>
        <dbReference type="Proteomes" id="UP000321933"/>
    </source>
</evidence>
<organism evidence="2 3">
    <name type="scientific">Parahaliea aestuarii</name>
    <dbReference type="NCBI Taxonomy" id="1852021"/>
    <lineage>
        <taxon>Bacteria</taxon>
        <taxon>Pseudomonadati</taxon>
        <taxon>Pseudomonadota</taxon>
        <taxon>Gammaproteobacteria</taxon>
        <taxon>Cellvibrionales</taxon>
        <taxon>Halieaceae</taxon>
        <taxon>Parahaliea</taxon>
    </lineage>
</organism>
<dbReference type="Proteomes" id="UP000321933">
    <property type="component" value="Unassembled WGS sequence"/>
</dbReference>